<dbReference type="SUPFAM" id="SSF49354">
    <property type="entry name" value="PapD-like"/>
    <property type="match status" value="1"/>
</dbReference>
<evidence type="ECO:0000313" key="3">
    <source>
        <dbReference type="Proteomes" id="UP000217979"/>
    </source>
</evidence>
<gene>
    <name evidence="2" type="ORF">CO704_12890</name>
</gene>
<dbReference type="InterPro" id="IPR008962">
    <property type="entry name" value="PapD-like_sf"/>
</dbReference>
<feature type="chain" id="PRO_5012719315" description="Pilus assembly protein" evidence="1">
    <location>
        <begin position="32"/>
        <end position="258"/>
    </location>
</feature>
<dbReference type="Proteomes" id="UP000217979">
    <property type="component" value="Chromosome"/>
</dbReference>
<evidence type="ECO:0000313" key="2">
    <source>
        <dbReference type="EMBL" id="ATF92932.1"/>
    </source>
</evidence>
<reference evidence="2 3" key="1">
    <citation type="submission" date="2017-09" db="EMBL/GenBank/DDBJ databases">
        <title>FDA dAtabase for Regulatory Grade micrObial Sequences (FDA-ARGOS): Supporting development and validation of Infectious Disease Dx tests.</title>
        <authorList>
            <person name="Minogue T."/>
            <person name="Wolcott M."/>
            <person name="Wasieloski L."/>
            <person name="Aguilar W."/>
            <person name="Moore D."/>
            <person name="Tallon L."/>
            <person name="Sadzewicz L."/>
            <person name="Ott S."/>
            <person name="Zhao X."/>
            <person name="Nagaraj S."/>
            <person name="Vavikolanu K."/>
            <person name="Aluvathingal J."/>
            <person name="Nadendla S."/>
            <person name="Sichtig H."/>
        </authorList>
    </citation>
    <scope>NUCLEOTIDE SEQUENCE [LARGE SCALE GENOMIC DNA]</scope>
    <source>
        <strain evidence="2 3">FDAARGOS_392</strain>
    </source>
</reference>
<evidence type="ECO:0000256" key="1">
    <source>
        <dbReference type="SAM" id="SignalP"/>
    </source>
</evidence>
<dbReference type="Gene3D" id="2.60.40.10">
    <property type="entry name" value="Immunoglobulins"/>
    <property type="match status" value="1"/>
</dbReference>
<dbReference type="RefSeq" id="WP_061273793.1">
    <property type="nucleotide sequence ID" value="NZ_CP023525.1"/>
</dbReference>
<name>A0A291DZ25_9ENTR</name>
<evidence type="ECO:0008006" key="4">
    <source>
        <dbReference type="Google" id="ProtNLM"/>
    </source>
</evidence>
<proteinExistence type="predicted"/>
<accession>A0A291DZ25</accession>
<organism evidence="2 3">
    <name type="scientific">Cedecea neteri</name>
    <dbReference type="NCBI Taxonomy" id="158822"/>
    <lineage>
        <taxon>Bacteria</taxon>
        <taxon>Pseudomonadati</taxon>
        <taxon>Pseudomonadota</taxon>
        <taxon>Gammaproteobacteria</taxon>
        <taxon>Enterobacterales</taxon>
        <taxon>Enterobacteriaceae</taxon>
        <taxon>Cedecea</taxon>
    </lineage>
</organism>
<sequence length="258" mass="27992">MSSSKTTCLKKNILFVAASLTLVTMSAPVIAGPAINVGALNEYVYSGKNTLAKRIYNTGDATAFVRVTVSEIVYKGQAPAEEVPLDNEAIINGKGSGIISSPPRLIIPAGGMQTNRLVITGPRDKEAYYRVRYIPVMPKNMDEFALNKDEINKYQSTINASVAVMTGFGTIVTVQPDKVHFDTQITEKGNTLRISNYGNASVVIAGLKSCDINLKNCNAPANIQLRPGRSLERDIVPQKIWHYTLTEGSQKKTLKSGL</sequence>
<dbReference type="InterPro" id="IPR013783">
    <property type="entry name" value="Ig-like_fold"/>
</dbReference>
<dbReference type="EMBL" id="CP023525">
    <property type="protein sequence ID" value="ATF92932.1"/>
    <property type="molecule type" value="Genomic_DNA"/>
</dbReference>
<dbReference type="AlphaFoldDB" id="A0A291DZ25"/>
<protein>
    <recommendedName>
        <fullName evidence="4">Pilus assembly protein</fullName>
    </recommendedName>
</protein>
<feature type="signal peptide" evidence="1">
    <location>
        <begin position="1"/>
        <end position="31"/>
    </location>
</feature>
<keyword evidence="1" id="KW-0732">Signal</keyword>